<accession>A0A9K3P4C2</accession>
<protein>
    <submittedName>
        <fullName evidence="2">Uncharacterized protein</fullName>
    </submittedName>
</protein>
<feature type="region of interest" description="Disordered" evidence="1">
    <location>
        <begin position="38"/>
        <end position="58"/>
    </location>
</feature>
<reference evidence="2" key="2">
    <citation type="submission" date="2020-06" db="EMBL/GenBank/DDBJ databases">
        <title>Helianthus annuus Genome sequencing and assembly Release 2.</title>
        <authorList>
            <person name="Gouzy J."/>
            <person name="Langlade N."/>
            <person name="Munos S."/>
        </authorList>
    </citation>
    <scope>NUCLEOTIDE SEQUENCE</scope>
    <source>
        <tissue evidence="2">Leaves</tissue>
    </source>
</reference>
<sequence length="58" mass="6523">MIALINWYKTIVIVGLTMVAGEDNVLELPHAQVPKLTNKQSSSSWSNQQSIHEVKKFV</sequence>
<feature type="compositionally biased region" description="Low complexity" evidence="1">
    <location>
        <begin position="40"/>
        <end position="50"/>
    </location>
</feature>
<name>A0A9K3P4C2_HELAN</name>
<evidence type="ECO:0000313" key="3">
    <source>
        <dbReference type="Proteomes" id="UP000215914"/>
    </source>
</evidence>
<keyword evidence="3" id="KW-1185">Reference proteome</keyword>
<dbReference type="Gramene" id="mRNA:HanXRQr2_Chr01g0037791">
    <property type="protein sequence ID" value="CDS:HanXRQr2_Chr01g0037791.1"/>
    <property type="gene ID" value="HanXRQr2_Chr01g0037791"/>
</dbReference>
<dbReference type="Proteomes" id="UP000215914">
    <property type="component" value="Unassembled WGS sequence"/>
</dbReference>
<evidence type="ECO:0000313" key="2">
    <source>
        <dbReference type="EMBL" id="KAF5823384.1"/>
    </source>
</evidence>
<proteinExistence type="predicted"/>
<comment type="caution">
    <text evidence="2">The sequence shown here is derived from an EMBL/GenBank/DDBJ whole genome shotgun (WGS) entry which is preliminary data.</text>
</comment>
<organism evidence="2 3">
    <name type="scientific">Helianthus annuus</name>
    <name type="common">Common sunflower</name>
    <dbReference type="NCBI Taxonomy" id="4232"/>
    <lineage>
        <taxon>Eukaryota</taxon>
        <taxon>Viridiplantae</taxon>
        <taxon>Streptophyta</taxon>
        <taxon>Embryophyta</taxon>
        <taxon>Tracheophyta</taxon>
        <taxon>Spermatophyta</taxon>
        <taxon>Magnoliopsida</taxon>
        <taxon>eudicotyledons</taxon>
        <taxon>Gunneridae</taxon>
        <taxon>Pentapetalae</taxon>
        <taxon>asterids</taxon>
        <taxon>campanulids</taxon>
        <taxon>Asterales</taxon>
        <taxon>Asteraceae</taxon>
        <taxon>Asteroideae</taxon>
        <taxon>Heliantheae alliance</taxon>
        <taxon>Heliantheae</taxon>
        <taxon>Helianthus</taxon>
    </lineage>
</organism>
<gene>
    <name evidence="2" type="ORF">HanXRQr2_Chr01g0037791</name>
</gene>
<evidence type="ECO:0000256" key="1">
    <source>
        <dbReference type="SAM" id="MobiDB-lite"/>
    </source>
</evidence>
<dbReference type="AlphaFoldDB" id="A0A9K3P4C2"/>
<reference evidence="2" key="1">
    <citation type="journal article" date="2017" name="Nature">
        <title>The sunflower genome provides insights into oil metabolism, flowering and Asterid evolution.</title>
        <authorList>
            <person name="Badouin H."/>
            <person name="Gouzy J."/>
            <person name="Grassa C.J."/>
            <person name="Murat F."/>
            <person name="Staton S.E."/>
            <person name="Cottret L."/>
            <person name="Lelandais-Briere C."/>
            <person name="Owens G.L."/>
            <person name="Carrere S."/>
            <person name="Mayjonade B."/>
            <person name="Legrand L."/>
            <person name="Gill N."/>
            <person name="Kane N.C."/>
            <person name="Bowers J.E."/>
            <person name="Hubner S."/>
            <person name="Bellec A."/>
            <person name="Berard A."/>
            <person name="Berges H."/>
            <person name="Blanchet N."/>
            <person name="Boniface M.C."/>
            <person name="Brunel D."/>
            <person name="Catrice O."/>
            <person name="Chaidir N."/>
            <person name="Claudel C."/>
            <person name="Donnadieu C."/>
            <person name="Faraut T."/>
            <person name="Fievet G."/>
            <person name="Helmstetter N."/>
            <person name="King M."/>
            <person name="Knapp S.J."/>
            <person name="Lai Z."/>
            <person name="Le Paslier M.C."/>
            <person name="Lippi Y."/>
            <person name="Lorenzon L."/>
            <person name="Mandel J.R."/>
            <person name="Marage G."/>
            <person name="Marchand G."/>
            <person name="Marquand E."/>
            <person name="Bret-Mestries E."/>
            <person name="Morien E."/>
            <person name="Nambeesan S."/>
            <person name="Nguyen T."/>
            <person name="Pegot-Espagnet P."/>
            <person name="Pouilly N."/>
            <person name="Raftis F."/>
            <person name="Sallet E."/>
            <person name="Schiex T."/>
            <person name="Thomas J."/>
            <person name="Vandecasteele C."/>
            <person name="Vares D."/>
            <person name="Vear F."/>
            <person name="Vautrin S."/>
            <person name="Crespi M."/>
            <person name="Mangin B."/>
            <person name="Burke J.M."/>
            <person name="Salse J."/>
            <person name="Munos S."/>
            <person name="Vincourt P."/>
            <person name="Rieseberg L.H."/>
            <person name="Langlade N.B."/>
        </authorList>
    </citation>
    <scope>NUCLEOTIDE SEQUENCE</scope>
    <source>
        <tissue evidence="2">Leaves</tissue>
    </source>
</reference>
<dbReference type="EMBL" id="MNCJ02000316">
    <property type="protein sequence ID" value="KAF5823384.1"/>
    <property type="molecule type" value="Genomic_DNA"/>
</dbReference>